<keyword evidence="7" id="KW-1185">Reference proteome</keyword>
<dbReference type="HOGENOM" id="CLU_042893_0_0_7"/>
<evidence type="ECO:0000256" key="4">
    <source>
        <dbReference type="PROSITE-ProRule" id="PRU01161"/>
    </source>
</evidence>
<evidence type="ECO:0000313" key="7">
    <source>
        <dbReference type="Proteomes" id="UP000007089"/>
    </source>
</evidence>
<dbReference type="InterPro" id="IPR050301">
    <property type="entry name" value="NTE"/>
</dbReference>
<dbReference type="PROSITE" id="PS51635">
    <property type="entry name" value="PNPLA"/>
    <property type="match status" value="1"/>
</dbReference>
<keyword evidence="1 4" id="KW-0378">Hydrolase</keyword>
<evidence type="ECO:0000256" key="1">
    <source>
        <dbReference type="ARBA" id="ARBA00022801"/>
    </source>
</evidence>
<protein>
    <submittedName>
        <fullName evidence="6">Patatin</fullName>
    </submittedName>
</protein>
<evidence type="ECO:0000256" key="2">
    <source>
        <dbReference type="ARBA" id="ARBA00022963"/>
    </source>
</evidence>
<reference evidence="6" key="1">
    <citation type="submission" date="2009-01" db="EMBL/GenBank/DDBJ databases">
        <title>Complete sequence of Anaeromyxobacter dehalogenans 2CP-1.</title>
        <authorList>
            <consortium name="US DOE Joint Genome Institute"/>
            <person name="Lucas S."/>
            <person name="Copeland A."/>
            <person name="Lapidus A."/>
            <person name="Glavina del Rio T."/>
            <person name="Dalin E."/>
            <person name="Tice H."/>
            <person name="Bruce D."/>
            <person name="Goodwin L."/>
            <person name="Pitluck S."/>
            <person name="Saunders E."/>
            <person name="Brettin T."/>
            <person name="Detter J.C."/>
            <person name="Han C."/>
            <person name="Larimer F."/>
            <person name="Land M."/>
            <person name="Hauser L."/>
            <person name="Kyrpides N."/>
            <person name="Ovchinnikova G."/>
            <person name="Beliaev A.S."/>
            <person name="Richardson P."/>
        </authorList>
    </citation>
    <scope>NUCLEOTIDE SEQUENCE</scope>
    <source>
        <strain evidence="6">2CP-1</strain>
    </source>
</reference>
<dbReference type="InterPro" id="IPR002641">
    <property type="entry name" value="PNPLA_dom"/>
</dbReference>
<keyword evidence="2 4" id="KW-0442">Lipid degradation</keyword>
<feature type="active site" description="Nucleophile" evidence="4">
    <location>
        <position position="43"/>
    </location>
</feature>
<dbReference type="AlphaFoldDB" id="B8JCB1"/>
<gene>
    <name evidence="6" type="ordered locus">A2cp1_2513</name>
</gene>
<organism evidence="6 7">
    <name type="scientific">Anaeromyxobacter dehalogenans (strain ATCC BAA-258 / DSM 21875 / 2CP-1)</name>
    <dbReference type="NCBI Taxonomy" id="455488"/>
    <lineage>
        <taxon>Bacteria</taxon>
        <taxon>Pseudomonadati</taxon>
        <taxon>Myxococcota</taxon>
        <taxon>Myxococcia</taxon>
        <taxon>Myxococcales</taxon>
        <taxon>Cystobacterineae</taxon>
        <taxon>Anaeromyxobacteraceae</taxon>
        <taxon>Anaeromyxobacter</taxon>
    </lineage>
</organism>
<dbReference type="InterPro" id="IPR016035">
    <property type="entry name" value="Acyl_Trfase/lysoPLipase"/>
</dbReference>
<dbReference type="PANTHER" id="PTHR14226:SF57">
    <property type="entry name" value="BLR7027 PROTEIN"/>
    <property type="match status" value="1"/>
</dbReference>
<dbReference type="Gene3D" id="3.40.1090.10">
    <property type="entry name" value="Cytosolic phospholipase A2 catalytic domain"/>
    <property type="match status" value="1"/>
</dbReference>
<feature type="active site" description="Proton acceptor" evidence="4">
    <location>
        <position position="206"/>
    </location>
</feature>
<evidence type="ECO:0000259" key="5">
    <source>
        <dbReference type="PROSITE" id="PS51635"/>
    </source>
</evidence>
<dbReference type="PANTHER" id="PTHR14226">
    <property type="entry name" value="NEUROPATHY TARGET ESTERASE/SWISS CHEESE D.MELANOGASTER"/>
    <property type="match status" value="1"/>
</dbReference>
<dbReference type="GO" id="GO:0016787">
    <property type="term" value="F:hydrolase activity"/>
    <property type="evidence" value="ECO:0007669"/>
    <property type="project" value="UniProtKB-UniRule"/>
</dbReference>
<keyword evidence="3 4" id="KW-0443">Lipid metabolism</keyword>
<sequence>MGHTGLVLTGGGARAAYQVGALRALAEIAGPGPMPFGVLAGISAGAINGAVLGCGAGDFLAAAERLQATWASLTPDRVFRTGALALAGVGGRWIRDLSAGGLVGKTGINYLLDPAPLRALLAGALPMGRLRRNLRTGRLRAVALSATNYHTGAGVTFFEGAPDIEPWIRSTRVGVRARLGLDHVMASAAIPIFFPPVRIERTFYGDGCVRMICPLSPAIHLGAERIVAISVRHLRSAAETARDEVSSGDGTLPLSEIAGVLLNAVFLDSLDSDVERLERINRTLALIPHERLGRGELELREVPALVLRPSLDLGKLAADEYGRFPRMLRYLLKGIGATGHAGEDLLSYLAFEPVYVHRVMDLGYADTMARRAEVEAFLAPDERGDRRDRNGRAAGGLRAR</sequence>
<comment type="caution">
    <text evidence="4">Lacks conserved residue(s) required for the propagation of feature annotation.</text>
</comment>
<evidence type="ECO:0000313" key="6">
    <source>
        <dbReference type="EMBL" id="ACL65851.1"/>
    </source>
</evidence>
<dbReference type="Proteomes" id="UP000007089">
    <property type="component" value="Chromosome"/>
</dbReference>
<accession>B8JCB1</accession>
<dbReference type="SUPFAM" id="SSF52151">
    <property type="entry name" value="FabD/lysophospholipase-like"/>
    <property type="match status" value="1"/>
</dbReference>
<dbReference type="RefSeq" id="WP_012633646.1">
    <property type="nucleotide sequence ID" value="NC_011891.1"/>
</dbReference>
<proteinExistence type="predicted"/>
<feature type="short sequence motif" description="GXSXG" evidence="4">
    <location>
        <begin position="41"/>
        <end position="45"/>
    </location>
</feature>
<dbReference type="KEGG" id="acp:A2cp1_2513"/>
<evidence type="ECO:0000256" key="3">
    <source>
        <dbReference type="ARBA" id="ARBA00023098"/>
    </source>
</evidence>
<feature type="domain" description="PNPLA" evidence="5">
    <location>
        <begin position="6"/>
        <end position="219"/>
    </location>
</feature>
<dbReference type="EMBL" id="CP001359">
    <property type="protein sequence ID" value="ACL65851.1"/>
    <property type="molecule type" value="Genomic_DNA"/>
</dbReference>
<dbReference type="Pfam" id="PF01734">
    <property type="entry name" value="Patatin"/>
    <property type="match status" value="1"/>
</dbReference>
<dbReference type="GO" id="GO:0016042">
    <property type="term" value="P:lipid catabolic process"/>
    <property type="evidence" value="ECO:0007669"/>
    <property type="project" value="UniProtKB-UniRule"/>
</dbReference>
<name>B8JCB1_ANAD2</name>